<dbReference type="Pfam" id="PF13354">
    <property type="entry name" value="Beta-lactamase2"/>
    <property type="match status" value="1"/>
</dbReference>
<dbReference type="GO" id="GO:0046677">
    <property type="term" value="P:response to antibiotic"/>
    <property type="evidence" value="ECO:0007669"/>
    <property type="project" value="InterPro"/>
</dbReference>
<dbReference type="GO" id="GO:0008800">
    <property type="term" value="F:beta-lactamase activity"/>
    <property type="evidence" value="ECO:0007669"/>
    <property type="project" value="InterPro"/>
</dbReference>
<organism evidence="3">
    <name type="scientific">hydrothermal vent metagenome</name>
    <dbReference type="NCBI Taxonomy" id="652676"/>
    <lineage>
        <taxon>unclassified sequences</taxon>
        <taxon>metagenomes</taxon>
        <taxon>ecological metagenomes</taxon>
    </lineage>
</organism>
<evidence type="ECO:0000313" key="3">
    <source>
        <dbReference type="EMBL" id="VAW33270.1"/>
    </source>
</evidence>
<feature type="domain" description="Beta-lactamase class A catalytic" evidence="2">
    <location>
        <begin position="311"/>
        <end position="454"/>
    </location>
</feature>
<evidence type="ECO:0000259" key="2">
    <source>
        <dbReference type="Pfam" id="PF13354"/>
    </source>
</evidence>
<dbReference type="InterPro" id="IPR045155">
    <property type="entry name" value="Beta-lactam_cat"/>
</dbReference>
<gene>
    <name evidence="3" type="ORF">MNBD_CHLOROFLEXI01-3167</name>
</gene>
<accession>A0A3B0UWP9</accession>
<name>A0A3B0UWP9_9ZZZZ</name>
<dbReference type="GO" id="GO:0030655">
    <property type="term" value="P:beta-lactam antibiotic catabolic process"/>
    <property type="evidence" value="ECO:0007669"/>
    <property type="project" value="InterPro"/>
</dbReference>
<reference evidence="3" key="1">
    <citation type="submission" date="2018-06" db="EMBL/GenBank/DDBJ databases">
        <authorList>
            <person name="Zhirakovskaya E."/>
        </authorList>
    </citation>
    <scope>NUCLEOTIDE SEQUENCE</scope>
</reference>
<dbReference type="EMBL" id="UOEU01000436">
    <property type="protein sequence ID" value="VAW33270.1"/>
    <property type="molecule type" value="Genomic_DNA"/>
</dbReference>
<protein>
    <recommendedName>
        <fullName evidence="2">Beta-lactamase class A catalytic domain-containing protein</fullName>
    </recommendedName>
</protein>
<feature type="transmembrane region" description="Helical" evidence="1">
    <location>
        <begin position="12"/>
        <end position="30"/>
    </location>
</feature>
<keyword evidence="1" id="KW-0472">Membrane</keyword>
<dbReference type="PANTHER" id="PTHR35333">
    <property type="entry name" value="BETA-LACTAMASE"/>
    <property type="match status" value="1"/>
</dbReference>
<dbReference type="SUPFAM" id="SSF56601">
    <property type="entry name" value="beta-lactamase/transpeptidase-like"/>
    <property type="match status" value="1"/>
</dbReference>
<dbReference type="AlphaFoldDB" id="A0A3B0UWP9"/>
<keyword evidence="1" id="KW-1133">Transmembrane helix</keyword>
<sequence>MNHRTSPGAGQWFTVSVLVVTSLFLLIKLFQYANLRGNYPTGLVVAGVNVGGLSEGEATNVLTNRYVEAPVIIFHGEDRFEISPANAEFELDLDTMLSQADFERTQQDFWAGFWGFLWGRPVEVSPIELSATHNREALRRVLGDIAALMDRTTQPAQPVPGTFSFQYGEQGTETNVDASFADIEGALYRASNREARLVVEPSSPARPQINLLTRLLVNSLQDFELATGGAGSMFVMDLNSGVDEIAINADLPMSGMDLLKVPIVLETYRLLDREPTVTQAGWISSTLSADLANEGANQLLRFIAGQDDPQLGAELVTETMQRLGLVNTFIVLPYDTDPPAGTLRPSTPANSAEEIRTLPNPYLQTTAEDMGTLLSMLYYCAEGTGGALMAVFDEDVTQTECQTILAFMLQNKIGSLIEEGVPSETAVAHRHGWISDTHADAGIVFSNGGDYVIAQFLYKPDWLEWEISSPLLANLSRATYNYFNFDDPYLTSSRTN</sequence>
<dbReference type="InterPro" id="IPR012338">
    <property type="entry name" value="Beta-lactam/transpept-like"/>
</dbReference>
<dbReference type="PANTHER" id="PTHR35333:SF3">
    <property type="entry name" value="BETA-LACTAMASE-TYPE TRANSPEPTIDASE FOLD CONTAINING PROTEIN"/>
    <property type="match status" value="1"/>
</dbReference>
<keyword evidence="1" id="KW-0812">Transmembrane</keyword>
<dbReference type="Gene3D" id="3.40.710.10">
    <property type="entry name" value="DD-peptidase/beta-lactamase superfamily"/>
    <property type="match status" value="1"/>
</dbReference>
<dbReference type="InterPro" id="IPR000871">
    <property type="entry name" value="Beta-lactam_class-A"/>
</dbReference>
<evidence type="ECO:0000256" key="1">
    <source>
        <dbReference type="SAM" id="Phobius"/>
    </source>
</evidence>
<proteinExistence type="predicted"/>